<comment type="caution">
    <text evidence="2">The sequence shown here is derived from an EMBL/GenBank/DDBJ whole genome shotgun (WGS) entry which is preliminary data.</text>
</comment>
<sequence length="322" mass="37495">MNKKEKLQKIVAGEKVNKLSASFWRHFYKEEQDIDALAQALVSFQDTYHWDFIKINPRTSYYSEDWGCAYQYNDIEKPKRISSAIKYIDDWAAIEPLHVEEGVLGEHVKLVRKINYRVKDHVPIIQTLYLPMEIAAGMCLSRFDLKRHLKENPALLEKAFENITETFIAYAKECVHAGADGFFLASKCATKEYLSDEEFTAWHKRFDMRLLNSIRKEARFLILHLCGAMIRLDQMLDYPVDILHWDSTIRDNPALKDVHNNTDKVIMGGVSNFDLSTLSPERLQKTISQISFPNRWILSAECILEPTIREQNLHTIAKLIRD</sequence>
<evidence type="ECO:0000313" key="3">
    <source>
        <dbReference type="Proteomes" id="UP000178943"/>
    </source>
</evidence>
<gene>
    <name evidence="2" type="ORF">A2Y62_09270</name>
</gene>
<feature type="domain" description="Uroporphyrinogen decarboxylase (URO-D)" evidence="1">
    <location>
        <begin position="32"/>
        <end position="321"/>
    </location>
</feature>
<dbReference type="AlphaFoldDB" id="A0A1F5VEC7"/>
<dbReference type="GO" id="GO:0004853">
    <property type="term" value="F:uroporphyrinogen decarboxylase activity"/>
    <property type="evidence" value="ECO:0007669"/>
    <property type="project" value="InterPro"/>
</dbReference>
<proteinExistence type="predicted"/>
<dbReference type="Gene3D" id="3.20.20.210">
    <property type="match status" value="1"/>
</dbReference>
<dbReference type="Pfam" id="PF01208">
    <property type="entry name" value="URO-D"/>
    <property type="match status" value="1"/>
</dbReference>
<dbReference type="EMBL" id="MFGW01000188">
    <property type="protein sequence ID" value="OGF61765.1"/>
    <property type="molecule type" value="Genomic_DNA"/>
</dbReference>
<dbReference type="InterPro" id="IPR000257">
    <property type="entry name" value="Uroporphyrinogen_deCOase"/>
</dbReference>
<protein>
    <recommendedName>
        <fullName evidence="1">Uroporphyrinogen decarboxylase (URO-D) domain-containing protein</fullName>
    </recommendedName>
</protein>
<dbReference type="PANTHER" id="PTHR47099">
    <property type="entry name" value="METHYLCOBAMIDE:COM METHYLTRANSFERASE MTBA"/>
    <property type="match status" value="1"/>
</dbReference>
<dbReference type="STRING" id="1817863.A2Y62_09270"/>
<dbReference type="GO" id="GO:0006779">
    <property type="term" value="P:porphyrin-containing compound biosynthetic process"/>
    <property type="evidence" value="ECO:0007669"/>
    <property type="project" value="InterPro"/>
</dbReference>
<name>A0A1F5VEC7_9BACT</name>
<organism evidence="2 3">
    <name type="scientific">Candidatus Fischerbacteria bacterium RBG_13_37_8</name>
    <dbReference type="NCBI Taxonomy" id="1817863"/>
    <lineage>
        <taxon>Bacteria</taxon>
        <taxon>Candidatus Fischeribacteriota</taxon>
    </lineage>
</organism>
<evidence type="ECO:0000313" key="2">
    <source>
        <dbReference type="EMBL" id="OGF61765.1"/>
    </source>
</evidence>
<evidence type="ECO:0000259" key="1">
    <source>
        <dbReference type="Pfam" id="PF01208"/>
    </source>
</evidence>
<dbReference type="Proteomes" id="UP000178943">
    <property type="component" value="Unassembled WGS sequence"/>
</dbReference>
<accession>A0A1F5VEC7</accession>
<dbReference type="InterPro" id="IPR038071">
    <property type="entry name" value="UROD/MetE-like_sf"/>
</dbReference>
<dbReference type="SUPFAM" id="SSF51726">
    <property type="entry name" value="UROD/MetE-like"/>
    <property type="match status" value="1"/>
</dbReference>
<dbReference type="PANTHER" id="PTHR47099:SF1">
    <property type="entry name" value="METHYLCOBAMIDE:COM METHYLTRANSFERASE MTBA"/>
    <property type="match status" value="1"/>
</dbReference>
<reference evidence="2 3" key="1">
    <citation type="journal article" date="2016" name="Nat. Commun.">
        <title>Thousands of microbial genomes shed light on interconnected biogeochemical processes in an aquifer system.</title>
        <authorList>
            <person name="Anantharaman K."/>
            <person name="Brown C.T."/>
            <person name="Hug L.A."/>
            <person name="Sharon I."/>
            <person name="Castelle C.J."/>
            <person name="Probst A.J."/>
            <person name="Thomas B.C."/>
            <person name="Singh A."/>
            <person name="Wilkins M.J."/>
            <person name="Karaoz U."/>
            <person name="Brodie E.L."/>
            <person name="Williams K.H."/>
            <person name="Hubbard S.S."/>
            <person name="Banfield J.F."/>
        </authorList>
    </citation>
    <scope>NUCLEOTIDE SEQUENCE [LARGE SCALE GENOMIC DNA]</scope>
</reference>
<dbReference type="InterPro" id="IPR052024">
    <property type="entry name" value="Methanogen_methyltrans"/>
</dbReference>